<protein>
    <submittedName>
        <fullName evidence="2">Uncharacterized protein</fullName>
    </submittedName>
</protein>
<sequence length="234" mass="25176">MQTARPGSAEAGPSFPARPVERDQLRRTQAGDWLTGQPARHRSSFAEHAHVCLTAVFSCDAWDALVAGVRVSLFHAVDLFADFAAHGTSKVLTRPAVCEDAAGSGIAAVTWGGTNSQSTSSDGQECIGSSVCYKGLVNSDHPCAGQPTLLAARMTLSITRVWAMRAPGVWDYTTCHRGGNAFRLVYCIRVCFSSSQVRGNRDTAEGRRMGASLVDRGRSAVPRRGLWLLAFRHL</sequence>
<dbReference type="GeneID" id="85435220"/>
<organism evidence="2 3">
    <name type="scientific">Colletotrichum navitas</name>
    <dbReference type="NCBI Taxonomy" id="681940"/>
    <lineage>
        <taxon>Eukaryota</taxon>
        <taxon>Fungi</taxon>
        <taxon>Dikarya</taxon>
        <taxon>Ascomycota</taxon>
        <taxon>Pezizomycotina</taxon>
        <taxon>Sordariomycetes</taxon>
        <taxon>Hypocreomycetidae</taxon>
        <taxon>Glomerellales</taxon>
        <taxon>Glomerellaceae</taxon>
        <taxon>Colletotrichum</taxon>
        <taxon>Colletotrichum graminicola species complex</taxon>
    </lineage>
</organism>
<comment type="caution">
    <text evidence="2">The sequence shown here is derived from an EMBL/GenBank/DDBJ whole genome shotgun (WGS) entry which is preliminary data.</text>
</comment>
<dbReference type="AlphaFoldDB" id="A0AAD8QBU8"/>
<evidence type="ECO:0000313" key="2">
    <source>
        <dbReference type="EMBL" id="KAK1599530.1"/>
    </source>
</evidence>
<name>A0AAD8QBU8_9PEZI</name>
<proteinExistence type="predicted"/>
<dbReference type="Proteomes" id="UP001230504">
    <property type="component" value="Unassembled WGS sequence"/>
</dbReference>
<feature type="region of interest" description="Disordered" evidence="1">
    <location>
        <begin position="1"/>
        <end position="23"/>
    </location>
</feature>
<evidence type="ECO:0000256" key="1">
    <source>
        <dbReference type="SAM" id="MobiDB-lite"/>
    </source>
</evidence>
<evidence type="ECO:0000313" key="3">
    <source>
        <dbReference type="Proteomes" id="UP001230504"/>
    </source>
</evidence>
<reference evidence="2" key="1">
    <citation type="submission" date="2021-06" db="EMBL/GenBank/DDBJ databases">
        <title>Comparative genomics, transcriptomics and evolutionary studies reveal genomic signatures of adaptation to plant cell wall in hemibiotrophic fungi.</title>
        <authorList>
            <consortium name="DOE Joint Genome Institute"/>
            <person name="Baroncelli R."/>
            <person name="Diaz J.F."/>
            <person name="Benocci T."/>
            <person name="Peng M."/>
            <person name="Battaglia E."/>
            <person name="Haridas S."/>
            <person name="Andreopoulos W."/>
            <person name="Labutti K."/>
            <person name="Pangilinan J."/>
            <person name="Floch G.L."/>
            <person name="Makela M.R."/>
            <person name="Henrissat B."/>
            <person name="Grigoriev I.V."/>
            <person name="Crouch J.A."/>
            <person name="De Vries R.P."/>
            <person name="Sukno S.A."/>
            <person name="Thon M.R."/>
        </authorList>
    </citation>
    <scope>NUCLEOTIDE SEQUENCE</scope>
    <source>
        <strain evidence="2">CBS 125086</strain>
    </source>
</reference>
<dbReference type="RefSeq" id="XP_060420119.1">
    <property type="nucleotide sequence ID" value="XM_060550980.1"/>
</dbReference>
<accession>A0AAD8QBU8</accession>
<gene>
    <name evidence="2" type="ORF">LY79DRAFT_143466</name>
</gene>
<dbReference type="EMBL" id="JAHLJV010000002">
    <property type="protein sequence ID" value="KAK1599530.1"/>
    <property type="molecule type" value="Genomic_DNA"/>
</dbReference>
<keyword evidence="3" id="KW-1185">Reference proteome</keyword>